<protein>
    <recommendedName>
        <fullName evidence="5">SipW-cognate class signal peptide</fullName>
    </recommendedName>
</protein>
<dbReference type="EMBL" id="JBHSGF010000001">
    <property type="protein sequence ID" value="MFC4553856.1"/>
    <property type="molecule type" value="Genomic_DNA"/>
</dbReference>
<feature type="compositionally biased region" description="Basic residues" evidence="1">
    <location>
        <begin position="1"/>
        <end position="12"/>
    </location>
</feature>
<feature type="region of interest" description="Disordered" evidence="1">
    <location>
        <begin position="1"/>
        <end position="45"/>
    </location>
</feature>
<dbReference type="Proteomes" id="UP001595955">
    <property type="component" value="Unassembled WGS sequence"/>
</dbReference>
<feature type="compositionally biased region" description="Low complexity" evidence="1">
    <location>
        <begin position="29"/>
        <end position="45"/>
    </location>
</feature>
<keyword evidence="4" id="KW-1185">Reference proteome</keyword>
<name>A0ABV9D5N0_9MICO</name>
<reference evidence="4" key="1">
    <citation type="journal article" date="2019" name="Int. J. Syst. Evol. Microbiol.">
        <title>The Global Catalogue of Microorganisms (GCM) 10K type strain sequencing project: providing services to taxonomists for standard genome sequencing and annotation.</title>
        <authorList>
            <consortium name="The Broad Institute Genomics Platform"/>
            <consortium name="The Broad Institute Genome Sequencing Center for Infectious Disease"/>
            <person name="Wu L."/>
            <person name="Ma J."/>
        </authorList>
    </citation>
    <scope>NUCLEOTIDE SEQUENCE [LARGE SCALE GENOMIC DNA]</scope>
    <source>
        <strain evidence="4">JCM 3369</strain>
    </source>
</reference>
<gene>
    <name evidence="3" type="ORF">ACFO3F_01225</name>
</gene>
<proteinExistence type="predicted"/>
<feature type="transmembrane region" description="Helical" evidence="2">
    <location>
        <begin position="53"/>
        <end position="75"/>
    </location>
</feature>
<sequence length="295" mass="29260">MSTTGGRHRAAHASRDRATTASRHRAARPVRMPRPALARAGRLDGLGPRGPRAVGAVLLGALVVGGVTGSAAALWSDTETTTGHLSAGVVSFAVGRVDGAATGTASPDGGTTGLAAADGPDDVLTVGLGPAEATTLVETGVLAVPIRVDAVAQGNLGLRYQAHLPRPAAGSVLAAARLALVRVPDAASCTPATPLPAVVPPDPAAGPLVSTPVPAGPSTTADGATAPVTEYWCLVGRLDQVPVAGAYSNTGTVHADSSAGAVTSSDTWTARVAANPAAEPLTELTFTHETFRPGR</sequence>
<keyword evidence="2" id="KW-1133">Transmembrane helix</keyword>
<accession>A0ABV9D5N0</accession>
<evidence type="ECO:0000256" key="2">
    <source>
        <dbReference type="SAM" id="Phobius"/>
    </source>
</evidence>
<dbReference type="RefSeq" id="WP_164471280.1">
    <property type="nucleotide sequence ID" value="NZ_CP033325.1"/>
</dbReference>
<keyword evidence="2" id="KW-0472">Membrane</keyword>
<evidence type="ECO:0008006" key="5">
    <source>
        <dbReference type="Google" id="ProtNLM"/>
    </source>
</evidence>
<organism evidence="3 4">
    <name type="scientific">Georgenia faecalis</name>
    <dbReference type="NCBI Taxonomy" id="2483799"/>
    <lineage>
        <taxon>Bacteria</taxon>
        <taxon>Bacillati</taxon>
        <taxon>Actinomycetota</taxon>
        <taxon>Actinomycetes</taxon>
        <taxon>Micrococcales</taxon>
        <taxon>Bogoriellaceae</taxon>
        <taxon>Georgenia</taxon>
    </lineage>
</organism>
<evidence type="ECO:0000256" key="1">
    <source>
        <dbReference type="SAM" id="MobiDB-lite"/>
    </source>
</evidence>
<evidence type="ECO:0000313" key="3">
    <source>
        <dbReference type="EMBL" id="MFC4553856.1"/>
    </source>
</evidence>
<evidence type="ECO:0000313" key="4">
    <source>
        <dbReference type="Proteomes" id="UP001595955"/>
    </source>
</evidence>
<keyword evidence="2" id="KW-0812">Transmembrane</keyword>
<comment type="caution">
    <text evidence="3">The sequence shown here is derived from an EMBL/GenBank/DDBJ whole genome shotgun (WGS) entry which is preliminary data.</text>
</comment>